<dbReference type="Pfam" id="PF05523">
    <property type="entry name" value="FdtA"/>
    <property type="match status" value="1"/>
</dbReference>
<organism evidence="2 3">
    <name type="scientific">Proteus faecis</name>
    <dbReference type="NCBI Taxonomy" id="2050967"/>
    <lineage>
        <taxon>Bacteria</taxon>
        <taxon>Pseudomonadati</taxon>
        <taxon>Pseudomonadota</taxon>
        <taxon>Gammaproteobacteria</taxon>
        <taxon>Enterobacterales</taxon>
        <taxon>Morganellaceae</taxon>
        <taxon>Proteus</taxon>
    </lineage>
</organism>
<dbReference type="Proteomes" id="UP001224739">
    <property type="component" value="Unassembled WGS sequence"/>
</dbReference>
<proteinExistence type="predicted"/>
<protein>
    <submittedName>
        <fullName evidence="2">FdtA/QdtA family cupin domain-containing protein</fullName>
    </submittedName>
</protein>
<dbReference type="Gene3D" id="2.60.120.10">
    <property type="entry name" value="Jelly Rolls"/>
    <property type="match status" value="1"/>
</dbReference>
<comment type="caution">
    <text evidence="2">The sequence shown here is derived from an EMBL/GenBank/DDBJ whole genome shotgun (WGS) entry which is preliminary data.</text>
</comment>
<dbReference type="EMBL" id="JASVWL010000007">
    <property type="protein sequence ID" value="MDL5355299.1"/>
    <property type="molecule type" value="Genomic_DNA"/>
</dbReference>
<dbReference type="RefSeq" id="WP_286039124.1">
    <property type="nucleotide sequence ID" value="NZ_JASVWJ010000008.1"/>
</dbReference>
<name>A0AAW7CR16_9GAMM</name>
<accession>A0AAW7CR16</accession>
<dbReference type="InterPro" id="IPR011051">
    <property type="entry name" value="RmlC_Cupin_sf"/>
</dbReference>
<evidence type="ECO:0000259" key="1">
    <source>
        <dbReference type="Pfam" id="PF05523"/>
    </source>
</evidence>
<sequence>MNKLIKIINFKILGDNRGSLISLEKNIDIPFEIKRIYYIFDTKNNVSRGYHAHKKLEQIIICVKGSCKFILDNGFQKEEVTLNTPDIGLHIKNNIWREMHDFSQDCVLIVIASEHYDESDYIRDYDTFKKSITTI</sequence>
<dbReference type="InterPro" id="IPR008894">
    <property type="entry name" value="QdtA_cupin_dom"/>
</dbReference>
<dbReference type="CDD" id="cd20292">
    <property type="entry name" value="cupin_QdtA-like"/>
    <property type="match status" value="1"/>
</dbReference>
<evidence type="ECO:0000313" key="3">
    <source>
        <dbReference type="Proteomes" id="UP001224739"/>
    </source>
</evidence>
<dbReference type="InterPro" id="IPR014710">
    <property type="entry name" value="RmlC-like_jellyroll"/>
</dbReference>
<dbReference type="GeneID" id="83612955"/>
<gene>
    <name evidence="2" type="ORF">QSH02_10705</name>
</gene>
<evidence type="ECO:0000313" key="2">
    <source>
        <dbReference type="EMBL" id="MDL5355299.1"/>
    </source>
</evidence>
<feature type="domain" description="Sugar 3,4-ketoisomerase QdtA cupin" evidence="1">
    <location>
        <begin position="5"/>
        <end position="131"/>
    </location>
</feature>
<reference evidence="2" key="1">
    <citation type="submission" date="2023-06" db="EMBL/GenBank/DDBJ databases">
        <title>Acute promotion of culturable opportunistic pathogens and persistent increase of antibiotic resistance following antibiotic exposure in mouse gut microbiota.</title>
        <authorList>
            <person name="Li L."/>
            <person name="Wang B."/>
            <person name="Sun Y."/>
            <person name="Wang M."/>
            <person name="Xu H."/>
        </authorList>
    </citation>
    <scope>NUCLEOTIDE SEQUENCE</scope>
    <source>
        <strain evidence="2">EPA10_1</strain>
    </source>
</reference>
<dbReference type="AlphaFoldDB" id="A0AAW7CR16"/>
<dbReference type="SUPFAM" id="SSF51182">
    <property type="entry name" value="RmlC-like cupins"/>
    <property type="match status" value="1"/>
</dbReference>